<organism evidence="1">
    <name type="scientific">Siphoviridae sp. ctd9R8</name>
    <dbReference type="NCBI Taxonomy" id="2825576"/>
    <lineage>
        <taxon>Viruses</taxon>
        <taxon>Duplodnaviria</taxon>
        <taxon>Heunggongvirae</taxon>
        <taxon>Uroviricota</taxon>
        <taxon>Caudoviricetes</taxon>
    </lineage>
</organism>
<protein>
    <submittedName>
        <fullName evidence="1">Uncharacterized protein</fullName>
    </submittedName>
</protein>
<proteinExistence type="predicted"/>
<sequence length="56" mass="6189">MHCVYSVLYFVLHSIECAPTPKEKSRSIIGAALYIFQAFRLAVSALLNGVFCPEAL</sequence>
<reference evidence="1" key="1">
    <citation type="journal article" date="2021" name="Proc. Natl. Acad. Sci. U.S.A.">
        <title>A Catalog of Tens of Thousands of Viruses from Human Metagenomes Reveals Hidden Associations with Chronic Diseases.</title>
        <authorList>
            <person name="Tisza M.J."/>
            <person name="Buck C.B."/>
        </authorList>
    </citation>
    <scope>NUCLEOTIDE SEQUENCE</scope>
    <source>
        <strain evidence="1">Ctd9R8</strain>
    </source>
</reference>
<evidence type="ECO:0000313" key="1">
    <source>
        <dbReference type="EMBL" id="DAE10591.1"/>
    </source>
</evidence>
<dbReference type="EMBL" id="BK015515">
    <property type="protein sequence ID" value="DAE10591.1"/>
    <property type="molecule type" value="Genomic_DNA"/>
</dbReference>
<accession>A0A8S5PU34</accession>
<name>A0A8S5PU34_9CAUD</name>